<evidence type="ECO:0000313" key="4">
    <source>
        <dbReference type="Proteomes" id="UP001347796"/>
    </source>
</evidence>
<dbReference type="AlphaFoldDB" id="A0AAN8JA96"/>
<dbReference type="EMBL" id="JAZGQO010000014">
    <property type="protein sequence ID" value="KAK6171003.1"/>
    <property type="molecule type" value="Genomic_DNA"/>
</dbReference>
<reference evidence="3 4" key="1">
    <citation type="submission" date="2024-01" db="EMBL/GenBank/DDBJ databases">
        <title>The genome of the rayed Mediterranean limpet Patella caerulea (Linnaeus, 1758).</title>
        <authorList>
            <person name="Anh-Thu Weber A."/>
            <person name="Halstead-Nussloch G."/>
        </authorList>
    </citation>
    <scope>NUCLEOTIDE SEQUENCE [LARGE SCALE GENOMIC DNA]</scope>
    <source>
        <strain evidence="3">AATW-2023a</strain>
        <tissue evidence="3">Whole specimen</tissue>
    </source>
</reference>
<dbReference type="Proteomes" id="UP001347796">
    <property type="component" value="Unassembled WGS sequence"/>
</dbReference>
<keyword evidence="4" id="KW-1185">Reference proteome</keyword>
<proteinExistence type="predicted"/>
<evidence type="ECO:0000313" key="3">
    <source>
        <dbReference type="EMBL" id="KAK6171003.1"/>
    </source>
</evidence>
<feature type="transmembrane region" description="Helical" evidence="2">
    <location>
        <begin position="67"/>
        <end position="89"/>
    </location>
</feature>
<evidence type="ECO:0000256" key="1">
    <source>
        <dbReference type="SAM" id="MobiDB-lite"/>
    </source>
</evidence>
<sequence length="169" mass="19010">MLLVCPADTYSDPTINCGHCSTICDKAEARDNVEYCVEKCKDYYERIHTTTLAPQERSDDGGNSLKIWLPIVISLAMVCLIAGLVVYIYRWRNKNTEEMSLTRPIEETEQPFIGSETPSPQSVESTLPNTGPPFTTINHQSEIIREDQIYQHCILGTSAFTSNFIVVES</sequence>
<keyword evidence="2" id="KW-1133">Transmembrane helix</keyword>
<keyword evidence="2" id="KW-0472">Membrane</keyword>
<feature type="region of interest" description="Disordered" evidence="1">
    <location>
        <begin position="111"/>
        <end position="132"/>
    </location>
</feature>
<protein>
    <submittedName>
        <fullName evidence="3">Uncharacterized protein</fullName>
    </submittedName>
</protein>
<gene>
    <name evidence="3" type="ORF">SNE40_019270</name>
</gene>
<accession>A0AAN8JA96</accession>
<comment type="caution">
    <text evidence="3">The sequence shown here is derived from an EMBL/GenBank/DDBJ whole genome shotgun (WGS) entry which is preliminary data.</text>
</comment>
<feature type="compositionally biased region" description="Polar residues" evidence="1">
    <location>
        <begin position="116"/>
        <end position="132"/>
    </location>
</feature>
<evidence type="ECO:0000256" key="2">
    <source>
        <dbReference type="SAM" id="Phobius"/>
    </source>
</evidence>
<keyword evidence="2" id="KW-0812">Transmembrane</keyword>
<name>A0AAN8JA96_PATCE</name>
<organism evidence="3 4">
    <name type="scientific">Patella caerulea</name>
    <name type="common">Rayed Mediterranean limpet</name>
    <dbReference type="NCBI Taxonomy" id="87958"/>
    <lineage>
        <taxon>Eukaryota</taxon>
        <taxon>Metazoa</taxon>
        <taxon>Spiralia</taxon>
        <taxon>Lophotrochozoa</taxon>
        <taxon>Mollusca</taxon>
        <taxon>Gastropoda</taxon>
        <taxon>Patellogastropoda</taxon>
        <taxon>Patelloidea</taxon>
        <taxon>Patellidae</taxon>
        <taxon>Patella</taxon>
    </lineage>
</organism>